<gene>
    <name evidence="5 6" type="primary">mdcB</name>
    <name evidence="6" type="ORF">HND93_08285</name>
</gene>
<accession>A0ABX2T6M5</accession>
<dbReference type="EC" id="2.4.2.52" evidence="5"/>
<evidence type="ECO:0000313" key="6">
    <source>
        <dbReference type="EMBL" id="NYZ19707.1"/>
    </source>
</evidence>
<dbReference type="HAMAP" id="MF_01883">
    <property type="entry name" value="MdcB"/>
    <property type="match status" value="1"/>
</dbReference>
<dbReference type="RefSeq" id="WP_180281478.1">
    <property type="nucleotide sequence ID" value="NZ_JABFDB010000004.1"/>
</dbReference>
<evidence type="ECO:0000256" key="1">
    <source>
        <dbReference type="ARBA" id="ARBA00001210"/>
    </source>
</evidence>
<dbReference type="EMBL" id="JABFDB010000004">
    <property type="protein sequence ID" value="NYZ19707.1"/>
    <property type="molecule type" value="Genomic_DNA"/>
</dbReference>
<keyword evidence="4 5" id="KW-0067">ATP-binding</keyword>
<dbReference type="NCBIfam" id="TIGR03132">
    <property type="entry name" value="malonate_mdcB"/>
    <property type="match status" value="1"/>
</dbReference>
<evidence type="ECO:0000256" key="3">
    <source>
        <dbReference type="ARBA" id="ARBA00022741"/>
    </source>
</evidence>
<comment type="catalytic activity">
    <reaction evidence="1 5">
        <text>3'-dephospho-CoA + ATP = 2'-(5''-triphospho-alpha-D-ribosyl)-3'-dephospho-CoA + adenine</text>
        <dbReference type="Rhea" id="RHEA:15117"/>
        <dbReference type="ChEBI" id="CHEBI:16708"/>
        <dbReference type="ChEBI" id="CHEBI:30616"/>
        <dbReference type="ChEBI" id="CHEBI:57328"/>
        <dbReference type="ChEBI" id="CHEBI:61378"/>
        <dbReference type="EC" id="2.4.2.52"/>
    </reaction>
</comment>
<keyword evidence="2 5" id="KW-0808">Transferase</keyword>
<comment type="function">
    <text evidence="5">Involved in the formation of 2-(5''-phosphoribosyl)-3'-dephosphocoenzyme-A, the prosthetic group of the acyl-carrier protein of the malonate decarboxylase.</text>
</comment>
<comment type="similarity">
    <text evidence="5">Belongs to the CitG/MdcB family.</text>
</comment>
<evidence type="ECO:0000313" key="7">
    <source>
        <dbReference type="Proteomes" id="UP000584642"/>
    </source>
</evidence>
<reference evidence="6 7" key="1">
    <citation type="submission" date="2020-05" db="EMBL/GenBank/DDBJ databases">
        <title>Azospirillum oleiclasticum sp. nov, a nitrogen-fixing and heavy crude oil-emulsifying bacterium isolated from the crude oil of Yumen Oilfield.</title>
        <authorList>
            <person name="Wu D."/>
            <person name="Cai M."/>
            <person name="Zhang X."/>
        </authorList>
    </citation>
    <scope>NUCLEOTIDE SEQUENCE [LARGE SCALE GENOMIC DNA]</scope>
    <source>
        <strain evidence="6 7">ROY-1-1-2</strain>
    </source>
</reference>
<protein>
    <recommendedName>
        <fullName evidence="5">Probable 2-(5''-triphosphoribosyl)-3'-dephosphocoenzyme-A synthase</fullName>
        <shortName evidence="5">2-(5''-triphosphoribosyl)-3'-dephospho-CoA synthase</shortName>
        <ecNumber evidence="5">2.4.2.52</ecNumber>
    </recommendedName>
</protein>
<dbReference type="InterPro" id="IPR017555">
    <property type="entry name" value="TriPribosyl-deP-CoA_syn"/>
</dbReference>
<organism evidence="6 7">
    <name type="scientific">Azospirillum oleiclasticum</name>
    <dbReference type="NCBI Taxonomy" id="2735135"/>
    <lineage>
        <taxon>Bacteria</taxon>
        <taxon>Pseudomonadati</taxon>
        <taxon>Pseudomonadota</taxon>
        <taxon>Alphaproteobacteria</taxon>
        <taxon>Rhodospirillales</taxon>
        <taxon>Azospirillaceae</taxon>
        <taxon>Azospirillum</taxon>
    </lineage>
</organism>
<proteinExistence type="inferred from homology"/>
<dbReference type="Pfam" id="PF01874">
    <property type="entry name" value="CitG"/>
    <property type="match status" value="1"/>
</dbReference>
<dbReference type="PANTHER" id="PTHR30201:SF2">
    <property type="entry name" value="2-(5''-TRIPHOSPHORIBOSYL)-3'-DEPHOSPHOCOENZYME-A SYNTHASE"/>
    <property type="match status" value="1"/>
</dbReference>
<keyword evidence="7" id="KW-1185">Reference proteome</keyword>
<dbReference type="PANTHER" id="PTHR30201">
    <property type="entry name" value="TRIPHOSPHORIBOSYL-DEPHOSPHO-COA SYNTHASE"/>
    <property type="match status" value="1"/>
</dbReference>
<name>A0ABX2T6M5_9PROT</name>
<keyword evidence="6" id="KW-0328">Glycosyltransferase</keyword>
<evidence type="ECO:0000256" key="5">
    <source>
        <dbReference type="HAMAP-Rule" id="MF_01883"/>
    </source>
</evidence>
<evidence type="ECO:0000256" key="4">
    <source>
        <dbReference type="ARBA" id="ARBA00022840"/>
    </source>
</evidence>
<comment type="caution">
    <text evidence="6">The sequence shown here is derived from an EMBL/GenBank/DDBJ whole genome shotgun (WGS) entry which is preliminary data.</text>
</comment>
<dbReference type="Proteomes" id="UP000584642">
    <property type="component" value="Unassembled WGS sequence"/>
</dbReference>
<dbReference type="Gene3D" id="1.10.4200.10">
    <property type="entry name" value="Triphosphoribosyl-dephospho-CoA protein"/>
    <property type="match status" value="2"/>
</dbReference>
<evidence type="ECO:0000256" key="2">
    <source>
        <dbReference type="ARBA" id="ARBA00022679"/>
    </source>
</evidence>
<keyword evidence="3 5" id="KW-0547">Nucleotide-binding</keyword>
<sequence>MTALALAAPAVDGPAVNGRRVERAARLALLGELACFPKPGLVSFVDAGSHADMDATSFLRSVIGLSGYFHDMAAAGAAGAGFAALNRIGRVAEVAMFRATGGVNTHRGAVFALGLLAAAAGAAGEGAGPDELCALVAERWGAAVLAARGDEQSHGAAVRKRYGAPGAREEAAAGFPTVTRHALPAWRAARRKGADPATAAVQAFFASVAALEDTNLLHRGGVEGLAHARAAAAGFLDAGGVLAPGWHARALAVHRGFVARRLSPGGSADILAATLFLLALAEG</sequence>
<dbReference type="InterPro" id="IPR002736">
    <property type="entry name" value="CitG"/>
</dbReference>
<dbReference type="GO" id="GO:0046917">
    <property type="term" value="F:triphosphoribosyl-dephospho-CoA synthase activity"/>
    <property type="evidence" value="ECO:0007669"/>
    <property type="project" value="UniProtKB-EC"/>
</dbReference>
<dbReference type="GO" id="GO:0016757">
    <property type="term" value="F:glycosyltransferase activity"/>
    <property type="evidence" value="ECO:0007669"/>
    <property type="project" value="UniProtKB-KW"/>
</dbReference>